<dbReference type="HOGENOM" id="CLU_3185726_0_0_5"/>
<protein>
    <submittedName>
        <fullName evidence="1">Protein of unassigned function</fullName>
    </submittedName>
</protein>
<dbReference type="KEGG" id="mor:MOC_2354"/>
<reference evidence="1 2" key="1">
    <citation type="journal article" date="2014" name="PLoS ONE">
        <title>Genome Information of Methylobacterium oryzae, a Plant-Probiotic Methylotroph in the Phyllosphere.</title>
        <authorList>
            <person name="Kwak M.J."/>
            <person name="Jeong H."/>
            <person name="Madhaiyan M."/>
            <person name="Lee Y."/>
            <person name="Sa T.M."/>
            <person name="Oh T.K."/>
            <person name="Kim J.F."/>
        </authorList>
    </citation>
    <scope>NUCLEOTIDE SEQUENCE [LARGE SCALE GENOMIC DNA]</scope>
    <source>
        <strain evidence="1 2">CBMB20</strain>
    </source>
</reference>
<dbReference type="Proteomes" id="UP000029492">
    <property type="component" value="Chromosome"/>
</dbReference>
<dbReference type="STRING" id="693986.MOC_2354"/>
<accession>A0A089Q6A1</accession>
<name>A0A089Q6A1_9HYPH</name>
<dbReference type="EMBL" id="CP003811">
    <property type="protein sequence ID" value="AIQ90109.1"/>
    <property type="molecule type" value="Genomic_DNA"/>
</dbReference>
<proteinExistence type="predicted"/>
<organism evidence="1 2">
    <name type="scientific">Methylobacterium oryzae CBMB20</name>
    <dbReference type="NCBI Taxonomy" id="693986"/>
    <lineage>
        <taxon>Bacteria</taxon>
        <taxon>Pseudomonadati</taxon>
        <taxon>Pseudomonadota</taxon>
        <taxon>Alphaproteobacteria</taxon>
        <taxon>Hyphomicrobiales</taxon>
        <taxon>Methylobacteriaceae</taxon>
        <taxon>Methylobacterium</taxon>
    </lineage>
</organism>
<dbReference type="AlphaFoldDB" id="A0A089Q6A1"/>
<evidence type="ECO:0000313" key="1">
    <source>
        <dbReference type="EMBL" id="AIQ90109.1"/>
    </source>
</evidence>
<sequence>MKPVMAKSGLLMFCASRNVQPAAQDRLAIRVFPPIRACGVERGRDV</sequence>
<evidence type="ECO:0000313" key="2">
    <source>
        <dbReference type="Proteomes" id="UP000029492"/>
    </source>
</evidence>
<gene>
    <name evidence="1" type="ORF">MOC_2354</name>
</gene>
<keyword evidence="2" id="KW-1185">Reference proteome</keyword>